<dbReference type="InParanoid" id="A0A1X7SGS8"/>
<feature type="region of interest" description="Disordered" evidence="1">
    <location>
        <begin position="1"/>
        <end position="27"/>
    </location>
</feature>
<dbReference type="EnsemblMetazoa" id="Aqu2.1.01279_001">
    <property type="protein sequence ID" value="Aqu2.1.01279_001"/>
    <property type="gene ID" value="Aqu2.1.01279"/>
</dbReference>
<accession>A0A1X7SGS8</accession>
<sequence>STTKETSLPTNTASVAGSTTTPNTDHANKVLQSTGVKEATTYAGLIYYEEKGVEDLVTFAAARDLNALIEFIKSDFPRAERGQHVYFRFKDNDGCIELKFDAPQDEPVTGWKIKPHMKPCRLHRCDVNRFGETNYPLPPCCLISVYGSPDAVPTLHYSIPLEGVADPVSLYIRRSLQRILLLLQQILLPPPPPPLM</sequence>
<evidence type="ECO:0000256" key="1">
    <source>
        <dbReference type="SAM" id="MobiDB-lite"/>
    </source>
</evidence>
<name>A0A1X7SGS8_AMPQE</name>
<proteinExistence type="predicted"/>
<dbReference type="AlphaFoldDB" id="A0A1X7SGS8"/>
<evidence type="ECO:0000313" key="2">
    <source>
        <dbReference type="EnsemblMetazoa" id="Aqu2.1.01279_001"/>
    </source>
</evidence>
<protein>
    <submittedName>
        <fullName evidence="2">Uncharacterized protein</fullName>
    </submittedName>
</protein>
<reference evidence="2" key="1">
    <citation type="submission" date="2017-05" db="UniProtKB">
        <authorList>
            <consortium name="EnsemblMetazoa"/>
        </authorList>
    </citation>
    <scope>IDENTIFICATION</scope>
</reference>
<organism evidence="2">
    <name type="scientific">Amphimedon queenslandica</name>
    <name type="common">Sponge</name>
    <dbReference type="NCBI Taxonomy" id="400682"/>
    <lineage>
        <taxon>Eukaryota</taxon>
        <taxon>Metazoa</taxon>
        <taxon>Porifera</taxon>
        <taxon>Demospongiae</taxon>
        <taxon>Heteroscleromorpha</taxon>
        <taxon>Haplosclerida</taxon>
        <taxon>Niphatidae</taxon>
        <taxon>Amphimedon</taxon>
    </lineage>
</organism>